<dbReference type="PANTHER" id="PTHR11668">
    <property type="entry name" value="SERINE/THREONINE PROTEIN PHOSPHATASE"/>
    <property type="match status" value="1"/>
</dbReference>
<name>A8WXZ4_CAEBR</name>
<accession>A8WXZ4</accession>
<dbReference type="SMART" id="SM00156">
    <property type="entry name" value="PP2Ac"/>
    <property type="match status" value="1"/>
</dbReference>
<dbReference type="PANTHER" id="PTHR11668:SF516">
    <property type="entry name" value="SERINE_THREONINE SPECIFIC PROTEIN PHOSPHATASES DOMAIN-CONTAINING PROTEIN"/>
    <property type="match status" value="1"/>
</dbReference>
<dbReference type="FunFam" id="3.60.21.10:FF:000222">
    <property type="entry name" value="Serine/threonine-protein phosphatase"/>
    <property type="match status" value="1"/>
</dbReference>
<dbReference type="Gene3D" id="3.60.21.10">
    <property type="match status" value="1"/>
</dbReference>
<dbReference type="GO" id="GO:0004722">
    <property type="term" value="F:protein serine/threonine phosphatase activity"/>
    <property type="evidence" value="ECO:0000318"/>
    <property type="project" value="GO_Central"/>
</dbReference>
<dbReference type="GO" id="GO:0005634">
    <property type="term" value="C:nucleus"/>
    <property type="evidence" value="ECO:0000318"/>
    <property type="project" value="GO_Central"/>
</dbReference>
<keyword evidence="3" id="KW-1185">Reference proteome</keyword>
<dbReference type="OMA" id="HEDYNTT"/>
<dbReference type="InParanoid" id="A8WXZ4"/>
<dbReference type="GO" id="GO:0005737">
    <property type="term" value="C:cytoplasm"/>
    <property type="evidence" value="ECO:0000318"/>
    <property type="project" value="GO_Central"/>
</dbReference>
<dbReference type="PRINTS" id="PR00114">
    <property type="entry name" value="STPHPHTASE"/>
</dbReference>
<dbReference type="KEGG" id="cbr:CBG_04580"/>
<dbReference type="eggNOG" id="KOG0374">
    <property type="taxonomic scope" value="Eukaryota"/>
</dbReference>
<dbReference type="InterPro" id="IPR029052">
    <property type="entry name" value="Metallo-depent_PP-like"/>
</dbReference>
<dbReference type="FunCoup" id="A8WXZ4">
    <property type="interactions" value="139"/>
</dbReference>
<evidence type="ECO:0000313" key="4">
    <source>
        <dbReference type="WormBase" id="CBG04580"/>
    </source>
</evidence>
<feature type="domain" description="Serine/threonine specific protein phosphatases" evidence="1">
    <location>
        <begin position="48"/>
        <end position="357"/>
    </location>
</feature>
<dbReference type="Pfam" id="PF00149">
    <property type="entry name" value="Metallophos"/>
    <property type="match status" value="1"/>
</dbReference>
<dbReference type="SUPFAM" id="SSF56300">
    <property type="entry name" value="Metallo-dependent phosphatases"/>
    <property type="match status" value="1"/>
</dbReference>
<dbReference type="InterPro" id="IPR050341">
    <property type="entry name" value="PP1_catalytic_subunit"/>
</dbReference>
<evidence type="ECO:0000313" key="3">
    <source>
        <dbReference type="Proteomes" id="UP000008549"/>
    </source>
</evidence>
<dbReference type="HOGENOM" id="CLU_004962_0_0_1"/>
<dbReference type="AlphaFoldDB" id="A8WXZ4"/>
<organism evidence="2 3">
    <name type="scientific">Caenorhabditis briggsae</name>
    <dbReference type="NCBI Taxonomy" id="6238"/>
    <lineage>
        <taxon>Eukaryota</taxon>
        <taxon>Metazoa</taxon>
        <taxon>Ecdysozoa</taxon>
        <taxon>Nematoda</taxon>
        <taxon>Chromadorea</taxon>
        <taxon>Rhabditida</taxon>
        <taxon>Rhabditina</taxon>
        <taxon>Rhabditomorpha</taxon>
        <taxon>Rhabditoidea</taxon>
        <taxon>Rhabditidae</taxon>
        <taxon>Peloderinae</taxon>
        <taxon>Caenorhabditis</taxon>
    </lineage>
</organism>
<evidence type="ECO:0000313" key="2">
    <source>
        <dbReference type="EMBL" id="CAP25254.2"/>
    </source>
</evidence>
<dbReference type="GeneID" id="8579792"/>
<dbReference type="RefSeq" id="XP_045092716.1">
    <property type="nucleotide sequence ID" value="XM_045238115.1"/>
</dbReference>
<sequence length="362" mass="41552">MLQESERVENEEEYENDEERVSYLKSFIARLMAAPMKEKSKAEVDVAITKEEIRIISNYAAASFASFNTLMKIEEECLPIQIVGDLHGHFADLRRIFGKHGSPGMAHYVFLGDYVDRGRQGLETVMLLMAFHCLYPDHLFMCRGNHEDYNTTLTYGFYDECKMKYGEKGPLAWLHIINAFNHLPLAALIFGKVLCMHGGISPHIRTLEDIDNIQRPTFIPSYGLVCDLVWSDPEATTVIENQKNIVERKTKNTELREDLNAKKSRKQHWLVFVSSWNLISFDDVTIEKFCEENGIDLIVRAHQISSEMVTGGHKWHADGHMVTIFSAANYLSMGNDSCVLRIDEQKTVQFCLLRPVKKSRKH</sequence>
<gene>
    <name evidence="2 4" type="ORF">CBG04580</name>
    <name evidence="2" type="ORF">CBG_04580</name>
</gene>
<evidence type="ECO:0000259" key="1">
    <source>
        <dbReference type="SMART" id="SM00156"/>
    </source>
</evidence>
<reference evidence="2 3" key="2">
    <citation type="journal article" date="2011" name="PLoS Genet.">
        <title>Caenorhabditis briggsae recombinant inbred line genotypes reveal inter-strain incompatibility and the evolution of recombination.</title>
        <authorList>
            <person name="Ross J.A."/>
            <person name="Koboldt D.C."/>
            <person name="Staisch J.E."/>
            <person name="Chamberlin H.M."/>
            <person name="Gupta B.P."/>
            <person name="Miller R.D."/>
            <person name="Baird S.E."/>
            <person name="Haag E.S."/>
        </authorList>
    </citation>
    <scope>NUCLEOTIDE SEQUENCE [LARGE SCALE GENOMIC DNA]</scope>
    <source>
        <strain evidence="2 3">AF16</strain>
    </source>
</reference>
<dbReference type="InterPro" id="IPR006186">
    <property type="entry name" value="Ser/Thr-sp_prot-phosphatase"/>
</dbReference>
<dbReference type="EMBL" id="HE601135">
    <property type="protein sequence ID" value="CAP25254.2"/>
    <property type="molecule type" value="Genomic_DNA"/>
</dbReference>
<dbReference type="WormBase" id="CBG04580">
    <property type="protein sequence ID" value="CBP42988"/>
    <property type="gene ID" value="WBGene00027223"/>
</dbReference>
<dbReference type="InterPro" id="IPR004843">
    <property type="entry name" value="Calcineurin-like_PHP"/>
</dbReference>
<dbReference type="Proteomes" id="UP000008549">
    <property type="component" value="Unassembled WGS sequence"/>
</dbReference>
<protein>
    <submittedName>
        <fullName evidence="2">Protein CBG04580</fullName>
    </submittedName>
</protein>
<dbReference type="CTD" id="8579792"/>
<proteinExistence type="predicted"/>
<reference evidence="2 3" key="1">
    <citation type="journal article" date="2003" name="PLoS Biol.">
        <title>The genome sequence of Caenorhabditis briggsae: a platform for comparative genomics.</title>
        <authorList>
            <person name="Stein L.D."/>
            <person name="Bao Z."/>
            <person name="Blasiar D."/>
            <person name="Blumenthal T."/>
            <person name="Brent M.R."/>
            <person name="Chen N."/>
            <person name="Chinwalla A."/>
            <person name="Clarke L."/>
            <person name="Clee C."/>
            <person name="Coghlan A."/>
            <person name="Coulson A."/>
            <person name="D'Eustachio P."/>
            <person name="Fitch D.H."/>
            <person name="Fulton L.A."/>
            <person name="Fulton R.E."/>
            <person name="Griffiths-Jones S."/>
            <person name="Harris T.W."/>
            <person name="Hillier L.W."/>
            <person name="Kamath R."/>
            <person name="Kuwabara P.E."/>
            <person name="Mardis E.R."/>
            <person name="Marra M.A."/>
            <person name="Miner T.L."/>
            <person name="Minx P."/>
            <person name="Mullikin J.C."/>
            <person name="Plumb R.W."/>
            <person name="Rogers J."/>
            <person name="Schein J.E."/>
            <person name="Sohrmann M."/>
            <person name="Spieth J."/>
            <person name="Stajich J.E."/>
            <person name="Wei C."/>
            <person name="Willey D."/>
            <person name="Wilson R.K."/>
            <person name="Durbin R."/>
            <person name="Waterston R.H."/>
        </authorList>
    </citation>
    <scope>NUCLEOTIDE SEQUENCE [LARGE SCALE GENOMIC DNA]</scope>
    <source>
        <strain evidence="2 3">AF16</strain>
    </source>
</reference>
<dbReference type="STRING" id="6238.A8WXZ4"/>